<dbReference type="EMBL" id="JAERRJ010000014">
    <property type="protein sequence ID" value="MBL1079181.1"/>
    <property type="molecule type" value="Genomic_DNA"/>
</dbReference>
<organism evidence="2 3">
    <name type="scientific">Nocardia acididurans</name>
    <dbReference type="NCBI Taxonomy" id="2802282"/>
    <lineage>
        <taxon>Bacteria</taxon>
        <taxon>Bacillati</taxon>
        <taxon>Actinomycetota</taxon>
        <taxon>Actinomycetes</taxon>
        <taxon>Mycobacteriales</taxon>
        <taxon>Nocardiaceae</taxon>
        <taxon>Nocardia</taxon>
    </lineage>
</organism>
<evidence type="ECO:0000313" key="3">
    <source>
        <dbReference type="Proteomes" id="UP000602198"/>
    </source>
</evidence>
<keyword evidence="1" id="KW-1133">Transmembrane helix</keyword>
<dbReference type="RefSeq" id="WP_201955043.1">
    <property type="nucleotide sequence ID" value="NZ_JAERRJ010000014.1"/>
</dbReference>
<keyword evidence="1" id="KW-0472">Membrane</keyword>
<feature type="transmembrane region" description="Helical" evidence="1">
    <location>
        <begin position="146"/>
        <end position="169"/>
    </location>
</feature>
<gene>
    <name evidence="2" type="ORF">JK358_32730</name>
</gene>
<proteinExistence type="predicted"/>
<reference evidence="2 3" key="1">
    <citation type="submission" date="2021-01" db="EMBL/GenBank/DDBJ databases">
        <title>WGS of actinomycetes isolated from Thailand.</title>
        <authorList>
            <person name="Thawai C."/>
        </authorList>
    </citation>
    <scope>NUCLEOTIDE SEQUENCE [LARGE SCALE GENOMIC DNA]</scope>
    <source>
        <strain evidence="2 3">LPG 2</strain>
    </source>
</reference>
<dbReference type="Proteomes" id="UP000602198">
    <property type="component" value="Unassembled WGS sequence"/>
</dbReference>
<sequence>MFLNACAETVFDSLHWSSSISSSKSNALIGLAVGCAFPTVTVLLVMLPVLRGWFALPGPHQHGDQGFLPQGHNPPAPRDPLVAVVFSGVAAALGVVLAVILAADHFNNAGAFDATDLVRQALWAAQVILLIARVIGLYLRHRAGRVMIVSGASLALIGALITEVMQWAARSTYSTIPQFGAQLPLRGGVHVQSGPRHRRTRSNPRSSRLAFRPVRDAFSTNVVSLVRRRWPRGAAYSVTRTGRRDRR</sequence>
<comment type="caution">
    <text evidence="2">The sequence shown here is derived from an EMBL/GenBank/DDBJ whole genome shotgun (WGS) entry which is preliminary data.</text>
</comment>
<keyword evidence="1" id="KW-0812">Transmembrane</keyword>
<feature type="transmembrane region" description="Helical" evidence="1">
    <location>
        <begin position="121"/>
        <end position="139"/>
    </location>
</feature>
<evidence type="ECO:0000313" key="2">
    <source>
        <dbReference type="EMBL" id="MBL1079181.1"/>
    </source>
</evidence>
<protein>
    <submittedName>
        <fullName evidence="2">Uncharacterized protein</fullName>
    </submittedName>
</protein>
<feature type="transmembrane region" description="Helical" evidence="1">
    <location>
        <begin position="27"/>
        <end position="50"/>
    </location>
</feature>
<feature type="transmembrane region" description="Helical" evidence="1">
    <location>
        <begin position="81"/>
        <end position="101"/>
    </location>
</feature>
<accession>A0ABS1MF50</accession>
<name>A0ABS1MF50_9NOCA</name>
<keyword evidence="3" id="KW-1185">Reference proteome</keyword>
<evidence type="ECO:0000256" key="1">
    <source>
        <dbReference type="SAM" id="Phobius"/>
    </source>
</evidence>